<dbReference type="EMBL" id="KZ819604">
    <property type="protein sequence ID" value="PWN33862.1"/>
    <property type="molecule type" value="Genomic_DNA"/>
</dbReference>
<feature type="coiled-coil region" evidence="1">
    <location>
        <begin position="33"/>
        <end position="67"/>
    </location>
</feature>
<dbReference type="GeneID" id="37020929"/>
<reference evidence="3 4" key="1">
    <citation type="journal article" date="2018" name="Mol. Biol. Evol.">
        <title>Broad Genomic Sampling Reveals a Smut Pathogenic Ancestry of the Fungal Clade Ustilaginomycotina.</title>
        <authorList>
            <person name="Kijpornyongpan T."/>
            <person name="Mondo S.J."/>
            <person name="Barry K."/>
            <person name="Sandor L."/>
            <person name="Lee J."/>
            <person name="Lipzen A."/>
            <person name="Pangilinan J."/>
            <person name="LaButti K."/>
            <person name="Hainaut M."/>
            <person name="Henrissat B."/>
            <person name="Grigoriev I.V."/>
            <person name="Spatafora J.W."/>
            <person name="Aime M.C."/>
        </authorList>
    </citation>
    <scope>NUCLEOTIDE SEQUENCE [LARGE SCALE GENOMIC DNA]</scope>
    <source>
        <strain evidence="3 4">MCA 3882</strain>
    </source>
</reference>
<feature type="compositionally biased region" description="Low complexity" evidence="2">
    <location>
        <begin position="539"/>
        <end position="551"/>
    </location>
</feature>
<dbReference type="Pfam" id="PF03999">
    <property type="entry name" value="MAP65_ASE1"/>
    <property type="match status" value="1"/>
</dbReference>
<evidence type="ECO:0000313" key="3">
    <source>
        <dbReference type="EMBL" id="PWN33862.1"/>
    </source>
</evidence>
<proteinExistence type="predicted"/>
<feature type="compositionally biased region" description="Polar residues" evidence="2">
    <location>
        <begin position="618"/>
        <end position="646"/>
    </location>
</feature>
<dbReference type="RefSeq" id="XP_025354164.1">
    <property type="nucleotide sequence ID" value="XM_025499148.1"/>
</dbReference>
<protein>
    <recommendedName>
        <fullName evidence="5">Microtubule associated protein</fullName>
    </recommendedName>
</protein>
<evidence type="ECO:0000256" key="2">
    <source>
        <dbReference type="SAM" id="MobiDB-lite"/>
    </source>
</evidence>
<sequence length="768" mass="84794">MDLNILFAPQVGQLKQCYADLGYLPQRLQEALRTAIDQEVNKTIEEVEEAKREVDELMKRCDAYQDVLMADGVTNTASKAAQSNEARFNQGTFMSRIEAWQSELKRLERQYMSRRAHVDRLIETLEAYRGILGDFVPVIEGSTNASHSECSSLVSPIPSLRIVEEALASCTDELHRRTEVLQEDVNGVLQLWCDLALLPNNDDHIDSSILRHLGVAPRLVDVGEGCMDFCGDFDEVQAHDQEEDGILETPSRKSGSQHQLSGNPSLMKPGAILPSLDNLTNVHQRRQELDAERIRRTELLQTLYDELIPLWQRFDVADEDVDAFVQANCGCTLVVLEAYESELQQMRELKSQHMALFISKVRQDIADLWDQLMMTPEERRDSFAPFFYDLADAATSEESRGNNAGIEPSDELLALHEEKVQDLQDELATRAKPLELVRQYLRLLEEARELEESAKDTSRLTGRGAPGQKRDPGRLLREEKMRKRIKILKPKVEEDLMKTIPAWEEESGRPFVVNGARFLDTVDIQPAQSKKRPRVISNAQSSSAAAQAAAATPQQNHAVKRSHIEGSAPRSVSVNSSAIRKGSAQHGHHPTPTMANGKGTRNVTGPPSALPTPSSTSQKSRIASTVSGSNAKARSATVAGTVSTQEASRMNATMTTMTSNSSASLASQATDATTHILKVAGNRVNSMQPPPLPTPKSQVSKIRNGSAMPAKRPSMLLGESLRYAPRPSNDFVKPTSTGAGASIKLANDSIGPNWAILDDEDEENLLML</sequence>
<accession>A0A316V8S3</accession>
<organism evidence="3 4">
    <name type="scientific">Meira miltonrushii</name>
    <dbReference type="NCBI Taxonomy" id="1280837"/>
    <lineage>
        <taxon>Eukaryota</taxon>
        <taxon>Fungi</taxon>
        <taxon>Dikarya</taxon>
        <taxon>Basidiomycota</taxon>
        <taxon>Ustilaginomycotina</taxon>
        <taxon>Exobasidiomycetes</taxon>
        <taxon>Exobasidiales</taxon>
        <taxon>Brachybasidiaceae</taxon>
        <taxon>Meira</taxon>
    </lineage>
</organism>
<feature type="compositionally biased region" description="Basic and acidic residues" evidence="2">
    <location>
        <begin position="468"/>
        <end position="478"/>
    </location>
</feature>
<evidence type="ECO:0000256" key="1">
    <source>
        <dbReference type="SAM" id="Coils"/>
    </source>
</evidence>
<dbReference type="Gene3D" id="1.20.58.1520">
    <property type="match status" value="1"/>
</dbReference>
<dbReference type="AlphaFoldDB" id="A0A316V8S3"/>
<dbReference type="GO" id="GO:0005737">
    <property type="term" value="C:cytoplasm"/>
    <property type="evidence" value="ECO:0007669"/>
    <property type="project" value="TreeGrafter"/>
</dbReference>
<dbReference type="OrthoDB" id="642895at2759"/>
<dbReference type="STRING" id="1280837.A0A316V8S3"/>
<dbReference type="GO" id="GO:1990023">
    <property type="term" value="C:mitotic spindle midzone"/>
    <property type="evidence" value="ECO:0007669"/>
    <property type="project" value="TreeGrafter"/>
</dbReference>
<evidence type="ECO:0008006" key="5">
    <source>
        <dbReference type="Google" id="ProtNLM"/>
    </source>
</evidence>
<keyword evidence="1" id="KW-0175">Coiled coil</keyword>
<dbReference type="GO" id="GO:0051256">
    <property type="term" value="P:mitotic spindle midzone assembly"/>
    <property type="evidence" value="ECO:0007669"/>
    <property type="project" value="TreeGrafter"/>
</dbReference>
<dbReference type="InterPro" id="IPR007145">
    <property type="entry name" value="MAP65_Ase1_PRC1"/>
</dbReference>
<feature type="region of interest" description="Disordered" evidence="2">
    <location>
        <begin position="452"/>
        <end position="478"/>
    </location>
</feature>
<gene>
    <name evidence="3" type="ORF">FA14DRAFT_161504</name>
</gene>
<keyword evidence="4" id="KW-1185">Reference proteome</keyword>
<dbReference type="PANTHER" id="PTHR19321">
    <property type="entry name" value="PROTEIN REGULATOR OF CYTOKINESIS 1 PRC1-RELATED"/>
    <property type="match status" value="1"/>
</dbReference>
<dbReference type="Proteomes" id="UP000245771">
    <property type="component" value="Unassembled WGS sequence"/>
</dbReference>
<feature type="compositionally biased region" description="Low complexity" evidence="2">
    <location>
        <begin position="604"/>
        <end position="617"/>
    </location>
</feature>
<dbReference type="PANTHER" id="PTHR19321:SF41">
    <property type="entry name" value="FASCETTO-RELATED"/>
    <property type="match status" value="1"/>
</dbReference>
<evidence type="ECO:0000313" key="4">
    <source>
        <dbReference type="Proteomes" id="UP000245771"/>
    </source>
</evidence>
<name>A0A316V8S3_9BASI</name>
<feature type="region of interest" description="Disordered" evidence="2">
    <location>
        <begin position="524"/>
        <end position="646"/>
    </location>
</feature>
<dbReference type="InParanoid" id="A0A316V8S3"/>
<dbReference type="GO" id="GO:0008017">
    <property type="term" value="F:microtubule binding"/>
    <property type="evidence" value="ECO:0007669"/>
    <property type="project" value="InterPro"/>
</dbReference>